<comment type="caution">
    <text evidence="1">The sequence shown here is derived from an EMBL/GenBank/DDBJ whole genome shotgun (WGS) entry which is preliminary data.</text>
</comment>
<sequence>MKVLQNRCWRETAHGNVTPMAVISEKGSISYKMCQPYKLLLDNTGFYKEFRMLLSLLGSYRIMLHPALYLIRRNGK</sequence>
<proteinExistence type="predicted"/>
<dbReference type="EMBL" id="JYDU01000127">
    <property type="protein sequence ID" value="KRX91812.1"/>
    <property type="molecule type" value="Genomic_DNA"/>
</dbReference>
<name>A0A0V0XUN7_TRIPS</name>
<accession>A0A0V0XUN7</accession>
<reference evidence="1 2" key="1">
    <citation type="submission" date="2015-01" db="EMBL/GenBank/DDBJ databases">
        <title>Evolution of Trichinella species and genotypes.</title>
        <authorList>
            <person name="Korhonen P.K."/>
            <person name="Edoardo P."/>
            <person name="Giuseppe L.R."/>
            <person name="Gasser R.B."/>
        </authorList>
    </citation>
    <scope>NUCLEOTIDE SEQUENCE [LARGE SCALE GENOMIC DNA]</scope>
    <source>
        <strain evidence="1">ISS141</strain>
    </source>
</reference>
<protein>
    <submittedName>
        <fullName evidence="1">Uncharacterized protein</fullName>
    </submittedName>
</protein>
<dbReference type="Proteomes" id="UP000054815">
    <property type="component" value="Unassembled WGS sequence"/>
</dbReference>
<organism evidence="1 2">
    <name type="scientific">Trichinella pseudospiralis</name>
    <name type="common">Parasitic roundworm</name>
    <dbReference type="NCBI Taxonomy" id="6337"/>
    <lineage>
        <taxon>Eukaryota</taxon>
        <taxon>Metazoa</taxon>
        <taxon>Ecdysozoa</taxon>
        <taxon>Nematoda</taxon>
        <taxon>Enoplea</taxon>
        <taxon>Dorylaimia</taxon>
        <taxon>Trichinellida</taxon>
        <taxon>Trichinellidae</taxon>
        <taxon>Trichinella</taxon>
    </lineage>
</organism>
<dbReference type="AlphaFoldDB" id="A0A0V0XUN7"/>
<evidence type="ECO:0000313" key="2">
    <source>
        <dbReference type="Proteomes" id="UP000054815"/>
    </source>
</evidence>
<evidence type="ECO:0000313" key="1">
    <source>
        <dbReference type="EMBL" id="KRX91812.1"/>
    </source>
</evidence>
<gene>
    <name evidence="1" type="ORF">T4E_9765</name>
</gene>